<sequence>MSARRALLALTSLFTPGSTRPLEGPEGPEVWAYQAVITLLPPRCRDPQARAQLLPSQRNVGGGGALAREGRGEAEANPARGSSTLEQEAAVPLPAAVSASHTLPQYKASPASPCGQ</sequence>
<accession>A0AAV7NSG8</accession>
<dbReference type="EMBL" id="JANPWB010000012">
    <property type="protein sequence ID" value="KAJ1119031.1"/>
    <property type="molecule type" value="Genomic_DNA"/>
</dbReference>
<protein>
    <submittedName>
        <fullName evidence="3">Uncharacterized protein</fullName>
    </submittedName>
</protein>
<organism evidence="3 4">
    <name type="scientific">Pleurodeles waltl</name>
    <name type="common">Iberian ribbed newt</name>
    <dbReference type="NCBI Taxonomy" id="8319"/>
    <lineage>
        <taxon>Eukaryota</taxon>
        <taxon>Metazoa</taxon>
        <taxon>Chordata</taxon>
        <taxon>Craniata</taxon>
        <taxon>Vertebrata</taxon>
        <taxon>Euteleostomi</taxon>
        <taxon>Amphibia</taxon>
        <taxon>Batrachia</taxon>
        <taxon>Caudata</taxon>
        <taxon>Salamandroidea</taxon>
        <taxon>Salamandridae</taxon>
        <taxon>Pleurodelinae</taxon>
        <taxon>Pleurodeles</taxon>
    </lineage>
</organism>
<feature type="chain" id="PRO_5043955962" evidence="2">
    <location>
        <begin position="20"/>
        <end position="116"/>
    </location>
</feature>
<feature type="signal peptide" evidence="2">
    <location>
        <begin position="1"/>
        <end position="19"/>
    </location>
</feature>
<dbReference type="Proteomes" id="UP001066276">
    <property type="component" value="Chromosome 8"/>
</dbReference>
<comment type="caution">
    <text evidence="3">The sequence shown here is derived from an EMBL/GenBank/DDBJ whole genome shotgun (WGS) entry which is preliminary data.</text>
</comment>
<keyword evidence="4" id="KW-1185">Reference proteome</keyword>
<keyword evidence="2" id="KW-0732">Signal</keyword>
<feature type="compositionally biased region" description="Low complexity" evidence="1">
    <location>
        <begin position="89"/>
        <end position="100"/>
    </location>
</feature>
<feature type="region of interest" description="Disordered" evidence="1">
    <location>
        <begin position="54"/>
        <end position="116"/>
    </location>
</feature>
<dbReference type="AlphaFoldDB" id="A0AAV7NSG8"/>
<name>A0AAV7NSG8_PLEWA</name>
<evidence type="ECO:0000313" key="3">
    <source>
        <dbReference type="EMBL" id="KAJ1119031.1"/>
    </source>
</evidence>
<reference evidence="3" key="1">
    <citation type="journal article" date="2022" name="bioRxiv">
        <title>Sequencing and chromosome-scale assembly of the giantPleurodeles waltlgenome.</title>
        <authorList>
            <person name="Brown T."/>
            <person name="Elewa A."/>
            <person name="Iarovenko S."/>
            <person name="Subramanian E."/>
            <person name="Araus A.J."/>
            <person name="Petzold A."/>
            <person name="Susuki M."/>
            <person name="Suzuki K.-i.T."/>
            <person name="Hayashi T."/>
            <person name="Toyoda A."/>
            <person name="Oliveira C."/>
            <person name="Osipova E."/>
            <person name="Leigh N.D."/>
            <person name="Simon A."/>
            <person name="Yun M.H."/>
        </authorList>
    </citation>
    <scope>NUCLEOTIDE SEQUENCE</scope>
    <source>
        <strain evidence="3">20211129_DDA</strain>
        <tissue evidence="3">Liver</tissue>
    </source>
</reference>
<proteinExistence type="predicted"/>
<evidence type="ECO:0000256" key="1">
    <source>
        <dbReference type="SAM" id="MobiDB-lite"/>
    </source>
</evidence>
<evidence type="ECO:0000313" key="4">
    <source>
        <dbReference type="Proteomes" id="UP001066276"/>
    </source>
</evidence>
<evidence type="ECO:0000256" key="2">
    <source>
        <dbReference type="SAM" id="SignalP"/>
    </source>
</evidence>
<gene>
    <name evidence="3" type="ORF">NDU88_007217</name>
</gene>